<keyword evidence="2" id="KW-0812">Transmembrane</keyword>
<dbReference type="InterPro" id="IPR044634">
    <property type="entry name" value="Zuotin/DnaJC2"/>
</dbReference>
<proteinExistence type="predicted"/>
<feature type="compositionally biased region" description="Polar residues" evidence="1">
    <location>
        <begin position="126"/>
        <end position="135"/>
    </location>
</feature>
<dbReference type="InParanoid" id="A0A200PWA0"/>
<feature type="transmembrane region" description="Helical" evidence="2">
    <location>
        <begin position="61"/>
        <end position="80"/>
    </location>
</feature>
<keyword evidence="2" id="KW-0472">Membrane</keyword>
<dbReference type="EMBL" id="MVGT01003951">
    <property type="protein sequence ID" value="OVA02488.1"/>
    <property type="molecule type" value="Genomic_DNA"/>
</dbReference>
<dbReference type="AlphaFoldDB" id="A0A200PWA0"/>
<dbReference type="PROSITE" id="PS50090">
    <property type="entry name" value="MYB_LIKE"/>
    <property type="match status" value="1"/>
</dbReference>
<dbReference type="CDD" id="cd00167">
    <property type="entry name" value="SANT"/>
    <property type="match status" value="1"/>
</dbReference>
<dbReference type="GO" id="GO:0043022">
    <property type="term" value="F:ribosome binding"/>
    <property type="evidence" value="ECO:0007669"/>
    <property type="project" value="InterPro"/>
</dbReference>
<evidence type="ECO:0000313" key="4">
    <source>
        <dbReference type="EMBL" id="OVA02488.1"/>
    </source>
</evidence>
<dbReference type="OMA" id="WTDQEMD"/>
<keyword evidence="5" id="KW-1185">Reference proteome</keyword>
<gene>
    <name evidence="4" type="ORF">BVC80_8921g21</name>
</gene>
<evidence type="ECO:0000259" key="3">
    <source>
        <dbReference type="PROSITE" id="PS50090"/>
    </source>
</evidence>
<dbReference type="GO" id="GO:0005829">
    <property type="term" value="C:cytosol"/>
    <property type="evidence" value="ECO:0007669"/>
    <property type="project" value="TreeGrafter"/>
</dbReference>
<evidence type="ECO:0000256" key="2">
    <source>
        <dbReference type="SAM" id="Phobius"/>
    </source>
</evidence>
<dbReference type="FunFam" id="1.10.10.60:FF:000416">
    <property type="entry name" value="Myb family transcription factor"/>
    <property type="match status" value="1"/>
</dbReference>
<dbReference type="InterPro" id="IPR001005">
    <property type="entry name" value="SANT/Myb"/>
</dbReference>
<dbReference type="GO" id="GO:0051083">
    <property type="term" value="P:'de novo' cotranslational protein folding"/>
    <property type="evidence" value="ECO:0007669"/>
    <property type="project" value="InterPro"/>
</dbReference>
<dbReference type="SMART" id="SM00717">
    <property type="entry name" value="SANT"/>
    <property type="match status" value="2"/>
</dbReference>
<dbReference type="PANTHER" id="PTHR43999:SF3">
    <property type="entry name" value="TRANSCRIPTION FACTOR MAMYB"/>
    <property type="match status" value="1"/>
</dbReference>
<keyword evidence="2" id="KW-1133">Transmembrane helix</keyword>
<feature type="transmembrane region" description="Helical" evidence="2">
    <location>
        <begin position="34"/>
        <end position="54"/>
    </location>
</feature>
<accession>A0A200PWA0</accession>
<feature type="domain" description="Myb-like" evidence="3">
    <location>
        <begin position="249"/>
        <end position="303"/>
    </location>
</feature>
<dbReference type="STRING" id="56857.A0A200PWA0"/>
<dbReference type="Gene3D" id="1.10.10.60">
    <property type="entry name" value="Homeodomain-like"/>
    <property type="match status" value="2"/>
</dbReference>
<dbReference type="SUPFAM" id="SSF46689">
    <property type="entry name" value="Homeodomain-like"/>
    <property type="match status" value="1"/>
</dbReference>
<dbReference type="Proteomes" id="UP000195402">
    <property type="component" value="Unassembled WGS sequence"/>
</dbReference>
<dbReference type="Pfam" id="PF23082">
    <property type="entry name" value="Myb_DNA-binding_2"/>
    <property type="match status" value="1"/>
</dbReference>
<dbReference type="GO" id="GO:0006450">
    <property type="term" value="P:regulation of translational fidelity"/>
    <property type="evidence" value="ECO:0007669"/>
    <property type="project" value="InterPro"/>
</dbReference>
<comment type="caution">
    <text evidence="4">The sequence shown here is derived from an EMBL/GenBank/DDBJ whole genome shotgun (WGS) entry which is preliminary data.</text>
</comment>
<dbReference type="GO" id="GO:0030544">
    <property type="term" value="F:Hsp70 protein binding"/>
    <property type="evidence" value="ECO:0007669"/>
    <property type="project" value="InterPro"/>
</dbReference>
<evidence type="ECO:0000313" key="5">
    <source>
        <dbReference type="Proteomes" id="UP000195402"/>
    </source>
</evidence>
<dbReference type="OrthoDB" id="10250354at2759"/>
<evidence type="ECO:0000256" key="1">
    <source>
        <dbReference type="SAM" id="MobiDB-lite"/>
    </source>
</evidence>
<sequence length="315" mass="35425">MEFLDEESRPRFLFQSRASSSPISEPETLKVNKTLAFICISISSLLIILSIFFLQSETLKFLLLWFSLSLIVGPFAPVSITGGDIRVGQGELLETLDQDQAVDNDEYSKKRVSNRKQKTRKPEDLTVNSNSTVSMNGVVNNSEKSKVKSVNSNGSVIHEEREWIEEDFELLKKQILKHPVGETKRWELITEAFQGRHGLESVIKMGKSLSERKPGNGDAFSQFLKQRKPLDKRIIEDVNGESDLVDNNEIKKESSTWSSGEDIALLNALKAFPKDVSMRWEKIAAAVPGKTKACCMKRVTELKKDFRSTKAAGDL</sequence>
<reference evidence="4 5" key="1">
    <citation type="journal article" date="2017" name="Mol. Plant">
        <title>The Genome of Medicinal Plant Macleaya cordata Provides New Insights into Benzylisoquinoline Alkaloids Metabolism.</title>
        <authorList>
            <person name="Liu X."/>
            <person name="Liu Y."/>
            <person name="Huang P."/>
            <person name="Ma Y."/>
            <person name="Qing Z."/>
            <person name="Tang Q."/>
            <person name="Cao H."/>
            <person name="Cheng P."/>
            <person name="Zheng Y."/>
            <person name="Yuan Z."/>
            <person name="Zhou Y."/>
            <person name="Liu J."/>
            <person name="Tang Z."/>
            <person name="Zhuo Y."/>
            <person name="Zhang Y."/>
            <person name="Yu L."/>
            <person name="Huang J."/>
            <person name="Yang P."/>
            <person name="Peng Q."/>
            <person name="Zhang J."/>
            <person name="Jiang W."/>
            <person name="Zhang Z."/>
            <person name="Lin K."/>
            <person name="Ro D.K."/>
            <person name="Chen X."/>
            <person name="Xiong X."/>
            <person name="Shang Y."/>
            <person name="Huang S."/>
            <person name="Zeng J."/>
        </authorList>
    </citation>
    <scope>NUCLEOTIDE SEQUENCE [LARGE SCALE GENOMIC DNA]</scope>
    <source>
        <strain evidence="5">cv. BLH2017</strain>
        <tissue evidence="4">Root</tissue>
    </source>
</reference>
<dbReference type="FunCoup" id="A0A200PWA0">
    <property type="interactions" value="1690"/>
</dbReference>
<protein>
    <submittedName>
        <fullName evidence="4">SANT/Myb domain</fullName>
    </submittedName>
</protein>
<dbReference type="PANTHER" id="PTHR43999">
    <property type="entry name" value="DNAJ HOMOLOG SUBFAMILY C MEMBER 2"/>
    <property type="match status" value="1"/>
</dbReference>
<organism evidence="4 5">
    <name type="scientific">Macleaya cordata</name>
    <name type="common">Five-seeded plume-poppy</name>
    <name type="synonym">Bocconia cordata</name>
    <dbReference type="NCBI Taxonomy" id="56857"/>
    <lineage>
        <taxon>Eukaryota</taxon>
        <taxon>Viridiplantae</taxon>
        <taxon>Streptophyta</taxon>
        <taxon>Embryophyta</taxon>
        <taxon>Tracheophyta</taxon>
        <taxon>Spermatophyta</taxon>
        <taxon>Magnoliopsida</taxon>
        <taxon>Ranunculales</taxon>
        <taxon>Papaveraceae</taxon>
        <taxon>Papaveroideae</taxon>
        <taxon>Macleaya</taxon>
    </lineage>
</organism>
<feature type="compositionally biased region" description="Basic residues" evidence="1">
    <location>
        <begin position="110"/>
        <end position="119"/>
    </location>
</feature>
<feature type="region of interest" description="Disordered" evidence="1">
    <location>
        <begin position="104"/>
        <end position="138"/>
    </location>
</feature>
<dbReference type="InterPro" id="IPR009057">
    <property type="entry name" value="Homeodomain-like_sf"/>
</dbReference>
<name>A0A200PWA0_MACCD</name>